<dbReference type="EMBL" id="AY613848">
    <property type="protein sequence ID" value="AAV35433.1"/>
    <property type="molecule type" value="Genomic_DNA"/>
</dbReference>
<evidence type="ECO:0000313" key="2">
    <source>
        <dbReference type="EMBL" id="AAV35433.1"/>
    </source>
</evidence>
<protein>
    <submittedName>
        <fullName evidence="2">His-Cys box protein</fullName>
    </submittedName>
</protein>
<dbReference type="Pfam" id="PF05551">
    <property type="entry name" value="zf-His_Me_endon"/>
    <property type="match status" value="1"/>
</dbReference>
<evidence type="ECO:0000259" key="1">
    <source>
        <dbReference type="Pfam" id="PF05551"/>
    </source>
</evidence>
<name>Q2TSV0_PORUM</name>
<dbReference type="GO" id="GO:0004519">
    <property type="term" value="F:endonuclease activity"/>
    <property type="evidence" value="ECO:0007669"/>
    <property type="project" value="InterPro"/>
</dbReference>
<feature type="domain" description="Zinc-binding loop region of homing endonuclease" evidence="1">
    <location>
        <begin position="40"/>
        <end position="141"/>
    </location>
</feature>
<dbReference type="InterPro" id="IPR044925">
    <property type="entry name" value="His-Me_finger_sf"/>
</dbReference>
<reference evidence="2" key="1">
    <citation type="submission" date="2004-04" db="EMBL/GenBank/DDBJ databases">
        <title>Distribution and evolution of variable group I introns in the small ribosomal subunit of North Atlantic Porphyra.</title>
        <authorList>
            <person name="Teasdale B.W."/>
        </authorList>
    </citation>
    <scope>NUCLEOTIDE SEQUENCE</scope>
    <source>
        <strain evidence="2">IRE2</strain>
    </source>
</reference>
<dbReference type="AlphaFoldDB" id="Q2TSV0"/>
<dbReference type="InterPro" id="IPR008704">
    <property type="entry name" value="Endonuclease_Zinc-binding_loop"/>
</dbReference>
<dbReference type="Gene3D" id="3.90.75.10">
    <property type="entry name" value="Homing Intron 3 (I-ppo) Encoded Endonuclease, Chain A"/>
    <property type="match status" value="1"/>
</dbReference>
<accession>Q2TSV0</accession>
<proteinExistence type="predicted"/>
<organism evidence="2">
    <name type="scientific">Porphyra umbilicalis</name>
    <name type="common">Purple laver</name>
    <name type="synonym">Red alga</name>
    <dbReference type="NCBI Taxonomy" id="2786"/>
    <lineage>
        <taxon>Eukaryota</taxon>
        <taxon>Rhodophyta</taxon>
        <taxon>Bangiophyceae</taxon>
        <taxon>Bangiales</taxon>
        <taxon>Bangiaceae</taxon>
        <taxon>Porphyra</taxon>
    </lineage>
</organism>
<sequence>MDNAIDVNNYAAYNNPALLARAMAALDAHTPMAFRIGTFSCYRTNYAVVKPAGYVQLRLHGRKYYGHVVACIFNAGRVPVEGEQASHRCHRGACVNPQHLVFETERVNKTRQYCDHFKDHPDHNCLHQPQCIRVHGNIDTPLEGEPGYPQ</sequence>
<dbReference type="SUPFAM" id="SSF54060">
    <property type="entry name" value="His-Me finger endonucleases"/>
    <property type="match status" value="1"/>
</dbReference>
<dbReference type="InterPro" id="IPR044930">
    <property type="entry name" value="Homing_endonuclease_His-Me"/>
</dbReference>